<dbReference type="SUPFAM" id="SSF51445">
    <property type="entry name" value="(Trans)glycosidases"/>
    <property type="match status" value="1"/>
</dbReference>
<dbReference type="CDD" id="cd06544">
    <property type="entry name" value="GH18_narbonin"/>
    <property type="match status" value="1"/>
</dbReference>
<evidence type="ECO:0000259" key="5">
    <source>
        <dbReference type="PROSITE" id="PS51910"/>
    </source>
</evidence>
<dbReference type="InterPro" id="IPR001223">
    <property type="entry name" value="Glyco_hydro18_cat"/>
</dbReference>
<dbReference type="PROSITE" id="PS51910">
    <property type="entry name" value="GH18_2"/>
    <property type="match status" value="1"/>
</dbReference>
<proteinExistence type="inferred from homology"/>
<dbReference type="EnsemblPlants" id="OMERI10G07390.1">
    <property type="protein sequence ID" value="OMERI10G07390.1"/>
    <property type="gene ID" value="OMERI10G07390"/>
</dbReference>
<name>A0A0E0EXW6_9ORYZ</name>
<keyword evidence="1 3" id="KW-0378">Hydrolase</keyword>
<evidence type="ECO:0000313" key="6">
    <source>
        <dbReference type="EnsemblPlants" id="OMERI10G07390.1"/>
    </source>
</evidence>
<dbReference type="Proteomes" id="UP000008021">
    <property type="component" value="Chromosome 10"/>
</dbReference>
<evidence type="ECO:0000256" key="2">
    <source>
        <dbReference type="ARBA" id="ARBA00023295"/>
    </source>
</evidence>
<dbReference type="HOGENOM" id="CLU_065258_1_0_1"/>
<accession>A0A0E0EXW6</accession>
<feature type="domain" description="GH18" evidence="5">
    <location>
        <begin position="5"/>
        <end position="291"/>
    </location>
</feature>
<dbReference type="InterPro" id="IPR000677">
    <property type="entry name" value="Chitinase-like"/>
</dbReference>
<evidence type="ECO:0000256" key="3">
    <source>
        <dbReference type="RuleBase" id="RU000489"/>
    </source>
</evidence>
<dbReference type="InterPro" id="IPR001579">
    <property type="entry name" value="Glyco_hydro_18_chit_AS"/>
</dbReference>
<evidence type="ECO:0000256" key="1">
    <source>
        <dbReference type="ARBA" id="ARBA00022801"/>
    </source>
</evidence>
<comment type="similarity">
    <text evidence="4">Belongs to the glycosyl hydrolase 18 family.</text>
</comment>
<keyword evidence="2 3" id="KW-0326">Glycosidase</keyword>
<dbReference type="InterPro" id="IPR017853">
    <property type="entry name" value="GH"/>
</dbReference>
<dbReference type="PANTHER" id="PTHR46476:SF15">
    <property type="entry name" value="1, PUTATIVE, EXPRESSED-RELATED"/>
    <property type="match status" value="1"/>
</dbReference>
<dbReference type="AlphaFoldDB" id="A0A0E0EXW6"/>
<dbReference type="PROSITE" id="PS01095">
    <property type="entry name" value="GH18_1"/>
    <property type="match status" value="1"/>
</dbReference>
<dbReference type="Gramene" id="OMERI10G07390.1">
    <property type="protein sequence ID" value="OMERI10G07390.1"/>
    <property type="gene ID" value="OMERI10G07390"/>
</dbReference>
<dbReference type="PANTHER" id="PTHR46476">
    <property type="entry name" value="CHITINASE 2-LIKE"/>
    <property type="match status" value="1"/>
</dbReference>
<reference evidence="6" key="2">
    <citation type="submission" date="2018-05" db="EMBL/GenBank/DDBJ databases">
        <title>OmerRS3 (Oryza meridionalis Reference Sequence Version 3).</title>
        <authorList>
            <person name="Zhang J."/>
            <person name="Kudrna D."/>
            <person name="Lee S."/>
            <person name="Talag J."/>
            <person name="Welchert J."/>
            <person name="Wing R.A."/>
        </authorList>
    </citation>
    <scope>NUCLEOTIDE SEQUENCE [LARGE SCALE GENOMIC DNA]</scope>
    <source>
        <strain evidence="6">cv. OR44</strain>
    </source>
</reference>
<dbReference type="Pfam" id="PF00704">
    <property type="entry name" value="Glyco_hydro_18"/>
    <property type="match status" value="1"/>
</dbReference>
<dbReference type="GO" id="GO:0004553">
    <property type="term" value="F:hydrolase activity, hydrolyzing O-glycosyl compounds"/>
    <property type="evidence" value="ECO:0007669"/>
    <property type="project" value="InterPro"/>
</dbReference>
<dbReference type="STRING" id="40149.A0A0E0EXW6"/>
<sequence length="291" mass="31407">MTNGYLFREYIGAQFTGVRFSDVPINPNLSFNFILSFAIDYTSPDGGATPAPTNGVFSPYWDTANLSPSDVAAVKAAHPNVSVMVGLGGDSVQDAAKVFFSPTSADSWVANAVASVSGIIDAYGLDGVDVDYEHFNDGGDDDAGGVDTFVECIGRLLTELKARHPNITTSIAPFEDAVVQRYYQPLWRRYAGVIDLVDFQFYGYGDNTDVPTYVMFYDEQAANYPGGKVLASFKTGDVAGLLSPEQGIAGAEELQRQGKLPGLFIWSADSSKVSSYGFEYETRGQEIIANH</sequence>
<keyword evidence="7" id="KW-1185">Reference proteome</keyword>
<dbReference type="eggNOG" id="ENOG502QV99">
    <property type="taxonomic scope" value="Eukaryota"/>
</dbReference>
<evidence type="ECO:0000256" key="4">
    <source>
        <dbReference type="RuleBase" id="RU004453"/>
    </source>
</evidence>
<protein>
    <recommendedName>
        <fullName evidence="5">GH18 domain-containing protein</fullName>
    </recommendedName>
</protein>
<dbReference type="PRINTS" id="PR00551">
    <property type="entry name" value="2SGLOBULIN"/>
</dbReference>
<reference evidence="6" key="1">
    <citation type="submission" date="2015-04" db="UniProtKB">
        <authorList>
            <consortium name="EnsemblPlants"/>
        </authorList>
    </citation>
    <scope>IDENTIFICATION</scope>
</reference>
<dbReference type="GO" id="GO:0005975">
    <property type="term" value="P:carbohydrate metabolic process"/>
    <property type="evidence" value="ECO:0007669"/>
    <property type="project" value="InterPro"/>
</dbReference>
<organism evidence="6">
    <name type="scientific">Oryza meridionalis</name>
    <dbReference type="NCBI Taxonomy" id="40149"/>
    <lineage>
        <taxon>Eukaryota</taxon>
        <taxon>Viridiplantae</taxon>
        <taxon>Streptophyta</taxon>
        <taxon>Embryophyta</taxon>
        <taxon>Tracheophyta</taxon>
        <taxon>Spermatophyta</taxon>
        <taxon>Magnoliopsida</taxon>
        <taxon>Liliopsida</taxon>
        <taxon>Poales</taxon>
        <taxon>Poaceae</taxon>
        <taxon>BOP clade</taxon>
        <taxon>Oryzoideae</taxon>
        <taxon>Oryzeae</taxon>
        <taxon>Oryzinae</taxon>
        <taxon>Oryza</taxon>
    </lineage>
</organism>
<evidence type="ECO:0000313" key="7">
    <source>
        <dbReference type="Proteomes" id="UP000008021"/>
    </source>
</evidence>
<dbReference type="Gene3D" id="3.20.20.80">
    <property type="entry name" value="Glycosidases"/>
    <property type="match status" value="1"/>
</dbReference>